<feature type="compositionally biased region" description="Basic and acidic residues" evidence="4">
    <location>
        <begin position="492"/>
        <end position="501"/>
    </location>
</feature>
<dbReference type="InterPro" id="IPR037966">
    <property type="entry name" value="Brd8_Bromo_dom"/>
</dbReference>
<proteinExistence type="predicted"/>
<dbReference type="PRINTS" id="PR00503">
    <property type="entry name" value="BROMODOMAIN"/>
</dbReference>
<feature type="compositionally biased region" description="Low complexity" evidence="4">
    <location>
        <begin position="334"/>
        <end position="348"/>
    </location>
</feature>
<evidence type="ECO:0000259" key="5">
    <source>
        <dbReference type="PROSITE" id="PS50014"/>
    </source>
</evidence>
<feature type="domain" description="Bromo" evidence="5">
    <location>
        <begin position="515"/>
        <end position="585"/>
    </location>
</feature>
<keyword evidence="1 2" id="KW-0103">Bromodomain</keyword>
<evidence type="ECO:0000313" key="6">
    <source>
        <dbReference type="EMBL" id="PIK48805.1"/>
    </source>
</evidence>
<sequence length="656" mass="72793">MAVKTPPCQEWSIREKLCLASAVMRSGDQNWMSVSRAIKPFPEPGRPSDWNTPKNCAIQYSSMLNEVDTPKRKRSGDKGDVVETPGDLIVKKMTFDRVEELKQMLADDRKKFKLLRDEIELIESGALDEKLPEILQDIKEKKRQAEEQKLAEEAAAAELLAKKEEQKKLPIVRKIPRQTEAETKDAGVSSPLEQKPSDAPDEAKETPKKVKEGEIAKDVQTTTPSTPTKQTTPTPVLLPKLLVSEKKEEKKETITKEQISDIEAMLAKPTVGKVVTPQADSPAPGEKEIAKSQANKKETPTLSKLLSTSTKSYPTPTQAPLVTVEAKSSGVQLKTKAAVTPKVPTVVEPEPKEEIQVTVVEEPPTDSPVPSSQLQIPGLENSEDSSDVSVVASTAPSSPAGNKAEDQKRRRRGRPTKKKVSVEGNEEDAVEVRSVSESADETKDGARSEAAESEGTERPSESDRDDASLSNAPIAGAFFTESLPNSPASQQSEDHQDQPDRQWKKAIMLVWREAASHKYANLFLHPVTDEIAPEYTSTVHRAMDLSTIKKNIESGTIRTTETFQRDIMLMFQNAIMYNRSDHDVYKMACDMQTDVLKTIEEFISTQKLVQNLDPAKSLRGRRTADLTLKEEDKPKRFTSEAEYTSGKKRKTRADEV</sequence>
<dbReference type="GO" id="GO:0035267">
    <property type="term" value="C:NuA4 histone acetyltransferase complex"/>
    <property type="evidence" value="ECO:0007669"/>
    <property type="project" value="TreeGrafter"/>
</dbReference>
<dbReference type="AlphaFoldDB" id="A0A2G8KLF5"/>
<feature type="region of interest" description="Disordered" evidence="4">
    <location>
        <begin position="620"/>
        <end position="656"/>
    </location>
</feature>
<feature type="region of interest" description="Disordered" evidence="4">
    <location>
        <begin position="168"/>
        <end position="255"/>
    </location>
</feature>
<dbReference type="SUPFAM" id="SSF47370">
    <property type="entry name" value="Bromodomain"/>
    <property type="match status" value="1"/>
</dbReference>
<dbReference type="SMART" id="SM00297">
    <property type="entry name" value="BROMO"/>
    <property type="match status" value="1"/>
</dbReference>
<evidence type="ECO:0000256" key="3">
    <source>
        <dbReference type="SAM" id="Coils"/>
    </source>
</evidence>
<feature type="compositionally biased region" description="Basic residues" evidence="4">
    <location>
        <begin position="646"/>
        <end position="656"/>
    </location>
</feature>
<dbReference type="InterPro" id="IPR001487">
    <property type="entry name" value="Bromodomain"/>
</dbReference>
<dbReference type="Pfam" id="PF00439">
    <property type="entry name" value="Bromodomain"/>
    <property type="match status" value="1"/>
</dbReference>
<feature type="compositionally biased region" description="Basic and acidic residues" evidence="4">
    <location>
        <begin position="243"/>
        <end position="255"/>
    </location>
</feature>
<dbReference type="OrthoDB" id="1742084at2759"/>
<name>A0A2G8KLF5_STIJA</name>
<reference evidence="6 7" key="1">
    <citation type="journal article" date="2017" name="PLoS Biol.">
        <title>The sea cucumber genome provides insights into morphological evolution and visceral regeneration.</title>
        <authorList>
            <person name="Zhang X."/>
            <person name="Sun L."/>
            <person name="Yuan J."/>
            <person name="Sun Y."/>
            <person name="Gao Y."/>
            <person name="Zhang L."/>
            <person name="Li S."/>
            <person name="Dai H."/>
            <person name="Hamel J.F."/>
            <person name="Liu C."/>
            <person name="Yu Y."/>
            <person name="Liu S."/>
            <person name="Lin W."/>
            <person name="Guo K."/>
            <person name="Jin S."/>
            <person name="Xu P."/>
            <person name="Storey K.B."/>
            <person name="Huan P."/>
            <person name="Zhang T."/>
            <person name="Zhou Y."/>
            <person name="Zhang J."/>
            <person name="Lin C."/>
            <person name="Li X."/>
            <person name="Xing L."/>
            <person name="Huo D."/>
            <person name="Sun M."/>
            <person name="Wang L."/>
            <person name="Mercier A."/>
            <person name="Li F."/>
            <person name="Yang H."/>
            <person name="Xiang J."/>
        </authorList>
    </citation>
    <scope>NUCLEOTIDE SEQUENCE [LARGE SCALE GENOMIC DNA]</scope>
    <source>
        <strain evidence="6">Shaxun</strain>
        <tissue evidence="6">Muscle</tissue>
    </source>
</reference>
<dbReference type="STRING" id="307972.A0A2G8KLF5"/>
<dbReference type="EMBL" id="MRZV01000500">
    <property type="protein sequence ID" value="PIK48805.1"/>
    <property type="molecule type" value="Genomic_DNA"/>
</dbReference>
<feature type="compositionally biased region" description="Basic and acidic residues" evidence="4">
    <location>
        <begin position="195"/>
        <end position="217"/>
    </location>
</feature>
<keyword evidence="3" id="KW-0175">Coiled coil</keyword>
<feature type="coiled-coil region" evidence="3">
    <location>
        <begin position="98"/>
        <end position="167"/>
    </location>
</feature>
<feature type="compositionally biased region" description="Basic and acidic residues" evidence="4">
    <location>
        <begin position="622"/>
        <end position="639"/>
    </location>
</feature>
<dbReference type="CDD" id="cd05507">
    <property type="entry name" value="Bromo_brd8_like"/>
    <property type="match status" value="1"/>
</dbReference>
<evidence type="ECO:0000256" key="2">
    <source>
        <dbReference type="PROSITE-ProRule" id="PRU00035"/>
    </source>
</evidence>
<feature type="compositionally biased region" description="Low complexity" evidence="4">
    <location>
        <begin position="387"/>
        <end position="400"/>
    </location>
</feature>
<evidence type="ECO:0000256" key="4">
    <source>
        <dbReference type="SAM" id="MobiDB-lite"/>
    </source>
</evidence>
<dbReference type="Proteomes" id="UP000230750">
    <property type="component" value="Unassembled WGS sequence"/>
</dbReference>
<dbReference type="Gene3D" id="1.20.920.10">
    <property type="entry name" value="Bromodomain-like"/>
    <property type="match status" value="1"/>
</dbReference>
<feature type="compositionally biased region" description="Basic residues" evidence="4">
    <location>
        <begin position="409"/>
        <end position="419"/>
    </location>
</feature>
<dbReference type="PANTHER" id="PTHR15398:SF4">
    <property type="entry name" value="BROMODOMAIN-CONTAINING PROTEIN 8 ISOFORM X1"/>
    <property type="match status" value="1"/>
</dbReference>
<evidence type="ECO:0000256" key="1">
    <source>
        <dbReference type="ARBA" id="ARBA00023117"/>
    </source>
</evidence>
<protein>
    <submittedName>
        <fullName evidence="6">Putative bromodomain-containing protein 8</fullName>
    </submittedName>
</protein>
<feature type="region of interest" description="Disordered" evidence="4">
    <location>
        <begin position="273"/>
        <end position="501"/>
    </location>
</feature>
<organism evidence="6 7">
    <name type="scientific">Stichopus japonicus</name>
    <name type="common">Sea cucumber</name>
    <dbReference type="NCBI Taxonomy" id="307972"/>
    <lineage>
        <taxon>Eukaryota</taxon>
        <taxon>Metazoa</taxon>
        <taxon>Echinodermata</taxon>
        <taxon>Eleutherozoa</taxon>
        <taxon>Echinozoa</taxon>
        <taxon>Holothuroidea</taxon>
        <taxon>Aspidochirotacea</taxon>
        <taxon>Aspidochirotida</taxon>
        <taxon>Stichopodidae</taxon>
        <taxon>Apostichopus</taxon>
    </lineage>
</organism>
<keyword evidence="7" id="KW-1185">Reference proteome</keyword>
<feature type="compositionally biased region" description="Basic and acidic residues" evidence="4">
    <location>
        <begin position="440"/>
        <end position="467"/>
    </location>
</feature>
<feature type="compositionally biased region" description="Low complexity" evidence="4">
    <location>
        <begin position="300"/>
        <end position="316"/>
    </location>
</feature>
<gene>
    <name evidence="6" type="ORF">BSL78_14301</name>
</gene>
<feature type="compositionally biased region" description="Polar residues" evidence="4">
    <location>
        <begin position="482"/>
        <end position="491"/>
    </location>
</feature>
<dbReference type="PANTHER" id="PTHR15398">
    <property type="entry name" value="BROMODOMAIN-CONTAINING PROTEIN 8"/>
    <property type="match status" value="1"/>
</dbReference>
<feature type="compositionally biased region" description="Low complexity" evidence="4">
    <location>
        <begin position="220"/>
        <end position="242"/>
    </location>
</feature>
<comment type="caution">
    <text evidence="6">The sequence shown here is derived from an EMBL/GenBank/DDBJ whole genome shotgun (WGS) entry which is preliminary data.</text>
</comment>
<accession>A0A2G8KLF5</accession>
<dbReference type="PROSITE" id="PS50014">
    <property type="entry name" value="BROMODOMAIN_2"/>
    <property type="match status" value="1"/>
</dbReference>
<feature type="compositionally biased region" description="Basic and acidic residues" evidence="4">
    <location>
        <begin position="285"/>
        <end position="299"/>
    </location>
</feature>
<evidence type="ECO:0000313" key="7">
    <source>
        <dbReference type="Proteomes" id="UP000230750"/>
    </source>
</evidence>
<dbReference type="InterPro" id="IPR036427">
    <property type="entry name" value="Bromodomain-like_sf"/>
</dbReference>